<dbReference type="Gene3D" id="2.40.128.270">
    <property type="match status" value="1"/>
</dbReference>
<keyword evidence="3" id="KW-1185">Reference proteome</keyword>
<dbReference type="PANTHER" id="PTHR35535:SF2">
    <property type="entry name" value="DUF306 DOMAIN-CONTAINING PROTEIN"/>
    <property type="match status" value="1"/>
</dbReference>
<dbReference type="EMBL" id="JBBKZT010000001">
    <property type="protein sequence ID" value="MEJ8845469.1"/>
    <property type="molecule type" value="Genomic_DNA"/>
</dbReference>
<dbReference type="InterPro" id="IPR038670">
    <property type="entry name" value="HslJ-like_sf"/>
</dbReference>
<feature type="domain" description="DUF306" evidence="1">
    <location>
        <begin position="43"/>
        <end position="152"/>
    </location>
</feature>
<reference evidence="2 3" key="1">
    <citation type="submission" date="2024-03" db="EMBL/GenBank/DDBJ databases">
        <title>Novel species of the genus Variovorax.</title>
        <authorList>
            <person name="Liu Q."/>
            <person name="Xin Y.-H."/>
        </authorList>
    </citation>
    <scope>NUCLEOTIDE SEQUENCE [LARGE SCALE GENOMIC DNA]</scope>
    <source>
        <strain evidence="2 3">KACC 18900</strain>
    </source>
</reference>
<dbReference type="InterPro" id="IPR005184">
    <property type="entry name" value="DUF306_Meta_HslJ"/>
</dbReference>
<evidence type="ECO:0000259" key="1">
    <source>
        <dbReference type="Pfam" id="PF03724"/>
    </source>
</evidence>
<dbReference type="RefSeq" id="WP_340340636.1">
    <property type="nucleotide sequence ID" value="NZ_JBBKZT010000001.1"/>
</dbReference>
<accession>A0ABU8WDI2</accession>
<evidence type="ECO:0000313" key="3">
    <source>
        <dbReference type="Proteomes" id="UP001385892"/>
    </source>
</evidence>
<protein>
    <submittedName>
        <fullName evidence="2">META domain-containing protein</fullName>
    </submittedName>
</protein>
<gene>
    <name evidence="2" type="ORF">WKW82_02345</name>
</gene>
<evidence type="ECO:0000313" key="2">
    <source>
        <dbReference type="EMBL" id="MEJ8845469.1"/>
    </source>
</evidence>
<dbReference type="InterPro" id="IPR053147">
    <property type="entry name" value="Hsp_HslJ-like"/>
</dbReference>
<comment type="caution">
    <text evidence="2">The sequence shown here is derived from an EMBL/GenBank/DDBJ whole genome shotgun (WGS) entry which is preliminary data.</text>
</comment>
<dbReference type="PANTHER" id="PTHR35535">
    <property type="entry name" value="HEAT SHOCK PROTEIN HSLJ"/>
    <property type="match status" value="1"/>
</dbReference>
<name>A0ABU8WDI2_9BURK</name>
<sequence>MPAIPPQVSAPSTASRLLAAARLTCAGIGLFAVSACSSVSLDEPLEGTPWRLVQLEGQQVMIGADPKIDPTLQFDAGSQRVSGNGGCNNLSGGYKRSGNALRIGPLASTRKACIDASRSRLESRFLAALEATAGYTVKGGQLTLLDGRSMPLAVLDLGLRTASPP</sequence>
<dbReference type="Pfam" id="PF03724">
    <property type="entry name" value="META"/>
    <property type="match status" value="1"/>
</dbReference>
<proteinExistence type="predicted"/>
<dbReference type="Proteomes" id="UP001385892">
    <property type="component" value="Unassembled WGS sequence"/>
</dbReference>
<organism evidence="2 3">
    <name type="scientific">Variovorax rhizosphaerae</name>
    <dbReference type="NCBI Taxonomy" id="1836200"/>
    <lineage>
        <taxon>Bacteria</taxon>
        <taxon>Pseudomonadati</taxon>
        <taxon>Pseudomonadota</taxon>
        <taxon>Betaproteobacteria</taxon>
        <taxon>Burkholderiales</taxon>
        <taxon>Comamonadaceae</taxon>
        <taxon>Variovorax</taxon>
    </lineage>
</organism>